<dbReference type="RefSeq" id="WP_052439282.1">
    <property type="nucleotide sequence ID" value="NZ_BBPN01000042.1"/>
</dbReference>
<keyword evidence="3" id="KW-0808">Transferase</keyword>
<evidence type="ECO:0000313" key="4">
    <source>
        <dbReference type="Proteomes" id="UP000183015"/>
    </source>
</evidence>
<dbReference type="InterPro" id="IPR029044">
    <property type="entry name" value="Nucleotide-diphossugar_trans"/>
</dbReference>
<evidence type="ECO:0000259" key="2">
    <source>
        <dbReference type="Pfam" id="PF22181"/>
    </source>
</evidence>
<name>A0A1H7MC58_STRJI</name>
<dbReference type="PANTHER" id="PTHR22916">
    <property type="entry name" value="GLYCOSYLTRANSFERASE"/>
    <property type="match status" value="1"/>
</dbReference>
<dbReference type="InterPro" id="IPR001173">
    <property type="entry name" value="Glyco_trans_2-like"/>
</dbReference>
<dbReference type="InterPro" id="IPR054028">
    <property type="entry name" value="TarS/TarP_linker"/>
</dbReference>
<protein>
    <submittedName>
        <fullName evidence="3">Glycosyltransferase involved in cell wall bisynthesis</fullName>
    </submittedName>
</protein>
<dbReference type="GO" id="GO:0016758">
    <property type="term" value="F:hexosyltransferase activity"/>
    <property type="evidence" value="ECO:0007669"/>
    <property type="project" value="UniProtKB-ARBA"/>
</dbReference>
<dbReference type="Pfam" id="PF00535">
    <property type="entry name" value="Glycos_transf_2"/>
    <property type="match status" value="1"/>
</dbReference>
<sequence>MTPPLVTVITPVHDTRDYLDAWHASLRAQTLDPVELQVVAVDDGSTDGSGAELARLAAAWPGTLTVLTLPDRGGPARARNAALREARGRYVFFLDSDDRLGPEALARLTAAADRTGSDVVVGRVVGVNGRWVSPELFRQTDEDVRFPGASLVWSLSPAKLFRRELVERHGLRFPEDLPVYSDTPFVLEAFFRARRISVLADYDYYYLLARDDRSNITTRSRLADRLRGTAAGVAVATRFAVPGPVRDEVNDRYIRSDLVNLFGRDFLLLEAEERAGLVQAAGELVRSHLTDAIRARCDEPQRLKLHCLQGGFTDELTALVRHECEHGGLPEPVTATASWSADGLRVHTSRALPGLVPEPVTWLSDTVGRVATADETVIPLRELLPRQRSTVRLEASFAGRSVPAQITPDAALTQRKVWLGGHCYRLTPKPGPNGELEVWAARISFRRVIKLRIQRQLHYPGARGTAR</sequence>
<dbReference type="SUPFAM" id="SSF53448">
    <property type="entry name" value="Nucleotide-diphospho-sugar transferases"/>
    <property type="match status" value="1"/>
</dbReference>
<dbReference type="STRING" id="235985.SAMN05414137_105294"/>
<organism evidence="3 4">
    <name type="scientific">Streptacidiphilus jiangxiensis</name>
    <dbReference type="NCBI Taxonomy" id="235985"/>
    <lineage>
        <taxon>Bacteria</taxon>
        <taxon>Bacillati</taxon>
        <taxon>Actinomycetota</taxon>
        <taxon>Actinomycetes</taxon>
        <taxon>Kitasatosporales</taxon>
        <taxon>Streptomycetaceae</taxon>
        <taxon>Streptacidiphilus</taxon>
    </lineage>
</organism>
<feature type="domain" description="TarS/TarP linker" evidence="2">
    <location>
        <begin position="240"/>
        <end position="319"/>
    </location>
</feature>
<reference evidence="4" key="1">
    <citation type="submission" date="2016-10" db="EMBL/GenBank/DDBJ databases">
        <authorList>
            <person name="Varghese N."/>
        </authorList>
    </citation>
    <scope>NUCLEOTIDE SEQUENCE [LARGE SCALE GENOMIC DNA]</scope>
    <source>
        <strain evidence="4">DSM 45096 / BCRC 16803 / CGMCC 4.1857 / CIP 109030 / JCM 12277 / KCTC 19219 / NBRC 100920 / 33214</strain>
    </source>
</reference>
<accession>A0A1H7MC58</accession>
<dbReference type="Gene3D" id="3.90.550.10">
    <property type="entry name" value="Spore Coat Polysaccharide Biosynthesis Protein SpsA, Chain A"/>
    <property type="match status" value="1"/>
</dbReference>
<dbReference type="EMBL" id="FOAZ01000005">
    <property type="protein sequence ID" value="SEL08691.1"/>
    <property type="molecule type" value="Genomic_DNA"/>
</dbReference>
<feature type="domain" description="Glycosyltransferase 2-like" evidence="1">
    <location>
        <begin position="7"/>
        <end position="137"/>
    </location>
</feature>
<dbReference type="eggNOG" id="COG1216">
    <property type="taxonomic scope" value="Bacteria"/>
</dbReference>
<gene>
    <name evidence="3" type="ORF">SAMN05414137_105294</name>
</gene>
<keyword evidence="4" id="KW-1185">Reference proteome</keyword>
<dbReference type="PANTHER" id="PTHR22916:SF3">
    <property type="entry name" value="UDP-GLCNAC:BETAGAL BETA-1,3-N-ACETYLGLUCOSAMINYLTRANSFERASE-LIKE PROTEIN 1"/>
    <property type="match status" value="1"/>
</dbReference>
<evidence type="ECO:0000259" key="1">
    <source>
        <dbReference type="Pfam" id="PF00535"/>
    </source>
</evidence>
<dbReference type="AlphaFoldDB" id="A0A1H7MC58"/>
<evidence type="ECO:0000313" key="3">
    <source>
        <dbReference type="EMBL" id="SEL08691.1"/>
    </source>
</evidence>
<dbReference type="Proteomes" id="UP000183015">
    <property type="component" value="Unassembled WGS sequence"/>
</dbReference>
<dbReference type="Pfam" id="PF22181">
    <property type="entry name" value="TarS_linker"/>
    <property type="match status" value="1"/>
</dbReference>
<proteinExistence type="predicted"/>
<dbReference type="CDD" id="cd00761">
    <property type="entry name" value="Glyco_tranf_GTA_type"/>
    <property type="match status" value="1"/>
</dbReference>